<organism evidence="1 2">
    <name type="scientific">Candidatus Roizmanbacteria bacterium GW2011_GWA2_37_7</name>
    <dbReference type="NCBI Taxonomy" id="1618481"/>
    <lineage>
        <taxon>Bacteria</taxon>
        <taxon>Candidatus Roizmaniibacteriota</taxon>
    </lineage>
</organism>
<gene>
    <name evidence="1" type="ORF">US54_C0030G0001</name>
</gene>
<dbReference type="Proteomes" id="UP000034471">
    <property type="component" value="Unassembled WGS sequence"/>
</dbReference>
<proteinExistence type="predicted"/>
<feature type="non-terminal residue" evidence="1">
    <location>
        <position position="193"/>
    </location>
</feature>
<accession>A0A0G0JLL5</accession>
<reference evidence="1 2" key="1">
    <citation type="journal article" date="2015" name="Nature">
        <title>rRNA introns, odd ribosomes, and small enigmatic genomes across a large radiation of phyla.</title>
        <authorList>
            <person name="Brown C.T."/>
            <person name="Hug L.A."/>
            <person name="Thomas B.C."/>
            <person name="Sharon I."/>
            <person name="Castelle C.J."/>
            <person name="Singh A."/>
            <person name="Wilkins M.J."/>
            <person name="Williams K.H."/>
            <person name="Banfield J.F."/>
        </authorList>
    </citation>
    <scope>NUCLEOTIDE SEQUENCE [LARGE SCALE GENOMIC DNA]</scope>
</reference>
<evidence type="ECO:0000313" key="1">
    <source>
        <dbReference type="EMBL" id="KKQ37594.1"/>
    </source>
</evidence>
<evidence type="ECO:0000313" key="2">
    <source>
        <dbReference type="Proteomes" id="UP000034471"/>
    </source>
</evidence>
<sequence>MTMTHKNKSRFLLVILFLAVVTILAVVFTPRLINQSKVVQTLQTNAKDKEVAELLATMSKNPNKDSQEYKEAREKFCLLTARPVAEREKAIANIHEFLGMPDIPVEFLCSRFNGKPDDSGTDYNSPASEQYEAALFSFTVDPKTNYIVEMGEAERRWGTKGDGTRWFEGMPEYDNTSRYTTKEAIRKVAEEFM</sequence>
<protein>
    <submittedName>
        <fullName evidence="1">Uncharacterized protein</fullName>
    </submittedName>
</protein>
<name>A0A0G0JLL5_9BACT</name>
<comment type="caution">
    <text evidence="1">The sequence shown here is derived from an EMBL/GenBank/DDBJ whole genome shotgun (WGS) entry which is preliminary data.</text>
</comment>
<dbReference type="EMBL" id="LBTJ01000030">
    <property type="protein sequence ID" value="KKQ37594.1"/>
    <property type="molecule type" value="Genomic_DNA"/>
</dbReference>
<dbReference type="AlphaFoldDB" id="A0A0G0JLL5"/>